<keyword evidence="4 7" id="KW-0812">Transmembrane</keyword>
<feature type="transmembrane region" description="Helical" evidence="7">
    <location>
        <begin position="142"/>
        <end position="166"/>
    </location>
</feature>
<accession>A0ABT3A6M8</accession>
<dbReference type="Proteomes" id="UP001652504">
    <property type="component" value="Unassembled WGS sequence"/>
</dbReference>
<evidence type="ECO:0000256" key="1">
    <source>
        <dbReference type="ARBA" id="ARBA00004651"/>
    </source>
</evidence>
<keyword evidence="9" id="KW-1185">Reference proteome</keyword>
<sequence length="295" mass="33160">MNIKEISEEGTQYIKLLGAFLMALVSRCKHDRITVSAGHLAYVSLLSLVPFVMMFFTILSAFPAFSEVKGQLESFVFTNFVPHAGDVVQEYITQFVGKATEMSAVSILFLAIVALLLISNIDKTLNFIWRTHSERPAIYTFAIYWMVLTLGPLLIGSSVVASSYLVGLANFAEEYTPGIRTMLLGAVPFITSITAFFIIYMVVPNKRINPKYAAIGALIASVLFELSKKGFALYVTNFPSYQVIYGAIAVIPILFVWVYLSWMIVLLGAEFIRELEMFVEEERKKKDLFEEEEDD</sequence>
<feature type="transmembrane region" description="Helical" evidence="7">
    <location>
        <begin position="243"/>
        <end position="267"/>
    </location>
</feature>
<keyword evidence="3" id="KW-0997">Cell inner membrane</keyword>
<name>A0ABT3A6M8_9ALTE</name>
<feature type="transmembrane region" description="Helical" evidence="7">
    <location>
        <begin position="12"/>
        <end position="28"/>
    </location>
</feature>
<keyword evidence="5 7" id="KW-1133">Transmembrane helix</keyword>
<evidence type="ECO:0000256" key="6">
    <source>
        <dbReference type="ARBA" id="ARBA00023136"/>
    </source>
</evidence>
<feature type="transmembrane region" description="Helical" evidence="7">
    <location>
        <begin position="178"/>
        <end position="200"/>
    </location>
</feature>
<organism evidence="8 9">
    <name type="scientific">Fluctibacter corallii</name>
    <dbReference type="NCBI Taxonomy" id="2984329"/>
    <lineage>
        <taxon>Bacteria</taxon>
        <taxon>Pseudomonadati</taxon>
        <taxon>Pseudomonadota</taxon>
        <taxon>Gammaproteobacteria</taxon>
        <taxon>Alteromonadales</taxon>
        <taxon>Alteromonadaceae</taxon>
        <taxon>Fluctibacter</taxon>
    </lineage>
</organism>
<dbReference type="PIRSF" id="PIRSF035875">
    <property type="entry name" value="RNase_BN"/>
    <property type="match status" value="1"/>
</dbReference>
<keyword evidence="2 7" id="KW-1003">Cell membrane</keyword>
<evidence type="ECO:0000313" key="8">
    <source>
        <dbReference type="EMBL" id="MCV2884299.1"/>
    </source>
</evidence>
<dbReference type="HAMAP" id="MF_00672">
    <property type="entry name" value="UPF0761"/>
    <property type="match status" value="1"/>
</dbReference>
<protein>
    <recommendedName>
        <fullName evidence="7">UPF0761 membrane protein OE749_06290</fullName>
    </recommendedName>
</protein>
<evidence type="ECO:0000313" key="9">
    <source>
        <dbReference type="Proteomes" id="UP001652504"/>
    </source>
</evidence>
<comment type="caution">
    <text evidence="8">The sequence shown here is derived from an EMBL/GenBank/DDBJ whole genome shotgun (WGS) entry which is preliminary data.</text>
</comment>
<evidence type="ECO:0000256" key="5">
    <source>
        <dbReference type="ARBA" id="ARBA00022989"/>
    </source>
</evidence>
<reference evidence="8 9" key="1">
    <citation type="submission" date="2022-10" db="EMBL/GenBank/DDBJ databases">
        <title>Aestuariibacter sp. AA17 isolated from Montipora capitata coral fragment.</title>
        <authorList>
            <person name="Emsley S.A."/>
            <person name="Pfannmuller K.M."/>
            <person name="Loughran R.M."/>
            <person name="Shlafstein M."/>
            <person name="Papke E."/>
            <person name="Saw J.H."/>
            <person name="Ushijima B."/>
            <person name="Videau P."/>
        </authorList>
    </citation>
    <scope>NUCLEOTIDE SEQUENCE [LARGE SCALE GENOMIC DNA]</scope>
    <source>
        <strain evidence="8 9">AA17</strain>
    </source>
</reference>
<gene>
    <name evidence="8" type="ORF">OE749_06290</name>
</gene>
<evidence type="ECO:0000256" key="2">
    <source>
        <dbReference type="ARBA" id="ARBA00022475"/>
    </source>
</evidence>
<feature type="transmembrane region" description="Helical" evidence="7">
    <location>
        <begin position="40"/>
        <end position="65"/>
    </location>
</feature>
<dbReference type="InterPro" id="IPR023679">
    <property type="entry name" value="UPF0761_bac"/>
</dbReference>
<dbReference type="InterPro" id="IPR017039">
    <property type="entry name" value="Virul_fac_BrkB"/>
</dbReference>
<comment type="subcellular location">
    <subcellularLocation>
        <location evidence="1 7">Cell membrane</location>
        <topology evidence="1 7">Multi-pass membrane protein</topology>
    </subcellularLocation>
</comment>
<dbReference type="PANTHER" id="PTHR30213:SF0">
    <property type="entry name" value="UPF0761 MEMBRANE PROTEIN YIHY"/>
    <property type="match status" value="1"/>
</dbReference>
<dbReference type="RefSeq" id="WP_263711526.1">
    <property type="nucleotide sequence ID" value="NZ_JAOWKX010000003.1"/>
</dbReference>
<dbReference type="Pfam" id="PF03631">
    <property type="entry name" value="Virul_fac_BrkB"/>
    <property type="match status" value="1"/>
</dbReference>
<comment type="similarity">
    <text evidence="7">Belongs to the UPF0761 family.</text>
</comment>
<dbReference type="EMBL" id="JAOWKX010000003">
    <property type="protein sequence ID" value="MCV2884299.1"/>
    <property type="molecule type" value="Genomic_DNA"/>
</dbReference>
<feature type="transmembrane region" description="Helical" evidence="7">
    <location>
        <begin position="102"/>
        <end position="121"/>
    </location>
</feature>
<evidence type="ECO:0000256" key="7">
    <source>
        <dbReference type="HAMAP-Rule" id="MF_00672"/>
    </source>
</evidence>
<keyword evidence="6 7" id="KW-0472">Membrane</keyword>
<evidence type="ECO:0000256" key="3">
    <source>
        <dbReference type="ARBA" id="ARBA00022519"/>
    </source>
</evidence>
<proteinExistence type="inferred from homology"/>
<dbReference type="PANTHER" id="PTHR30213">
    <property type="entry name" value="INNER MEMBRANE PROTEIN YHJD"/>
    <property type="match status" value="1"/>
</dbReference>
<evidence type="ECO:0000256" key="4">
    <source>
        <dbReference type="ARBA" id="ARBA00022692"/>
    </source>
</evidence>
<dbReference type="NCBIfam" id="TIGR00765">
    <property type="entry name" value="yihY_not_rbn"/>
    <property type="match status" value="1"/>
</dbReference>
<feature type="transmembrane region" description="Helical" evidence="7">
    <location>
        <begin position="212"/>
        <end position="231"/>
    </location>
</feature>
<dbReference type="NCBIfam" id="NF002457">
    <property type="entry name" value="PRK01637.1"/>
    <property type="match status" value="1"/>
</dbReference>